<comment type="caution">
    <text evidence="1">The sequence shown here is derived from an EMBL/GenBank/DDBJ whole genome shotgun (WGS) entry which is preliminary data.</text>
</comment>
<gene>
    <name evidence="1" type="ORF">HPB50_024870</name>
</gene>
<proteinExistence type="predicted"/>
<dbReference type="Proteomes" id="UP000821845">
    <property type="component" value="Chromosome 9"/>
</dbReference>
<reference evidence="1" key="1">
    <citation type="submission" date="2020-05" db="EMBL/GenBank/DDBJ databases">
        <title>Large-scale comparative analyses of tick genomes elucidate their genetic diversity and vector capacities.</title>
        <authorList>
            <person name="Jia N."/>
            <person name="Wang J."/>
            <person name="Shi W."/>
            <person name="Du L."/>
            <person name="Sun Y."/>
            <person name="Zhan W."/>
            <person name="Jiang J."/>
            <person name="Wang Q."/>
            <person name="Zhang B."/>
            <person name="Ji P."/>
            <person name="Sakyi L.B."/>
            <person name="Cui X."/>
            <person name="Yuan T."/>
            <person name="Jiang B."/>
            <person name="Yang W."/>
            <person name="Lam T.T.-Y."/>
            <person name="Chang Q."/>
            <person name="Ding S."/>
            <person name="Wang X."/>
            <person name="Zhu J."/>
            <person name="Ruan X."/>
            <person name="Zhao L."/>
            <person name="Wei J."/>
            <person name="Que T."/>
            <person name="Du C."/>
            <person name="Cheng J."/>
            <person name="Dai P."/>
            <person name="Han X."/>
            <person name="Huang E."/>
            <person name="Gao Y."/>
            <person name="Liu J."/>
            <person name="Shao H."/>
            <person name="Ye R."/>
            <person name="Li L."/>
            <person name="Wei W."/>
            <person name="Wang X."/>
            <person name="Wang C."/>
            <person name="Yang T."/>
            <person name="Huo Q."/>
            <person name="Li W."/>
            <person name="Guo W."/>
            <person name="Chen H."/>
            <person name="Zhou L."/>
            <person name="Ni X."/>
            <person name="Tian J."/>
            <person name="Zhou Y."/>
            <person name="Sheng Y."/>
            <person name="Liu T."/>
            <person name="Pan Y."/>
            <person name="Xia L."/>
            <person name="Li J."/>
            <person name="Zhao F."/>
            <person name="Cao W."/>
        </authorList>
    </citation>
    <scope>NUCLEOTIDE SEQUENCE</scope>
    <source>
        <strain evidence="1">Hyas-2018</strain>
    </source>
</reference>
<sequence>MTATDMTTLFAKLEKASHTQILSLQSLPLLCLPWSDKYTKHELIVELVFSLRRINDRKERISRMASLYCRLSTKNILFPWHVYRVNPCKAQLSYFALHRNIARALCVRGSPFKFVTFHSSSARYACIMLPDFTPATQHEVVCVCVWRRLNYVAVWAAQLMDPECLPSALAKVFGRNLGEISIGSFRYMPDAYKAARRDRRMRSVAP</sequence>
<keyword evidence="2" id="KW-1185">Reference proteome</keyword>
<dbReference type="EMBL" id="CM023489">
    <property type="protein sequence ID" value="KAH6923207.1"/>
    <property type="molecule type" value="Genomic_DNA"/>
</dbReference>
<name>A0ACB7RJV4_HYAAI</name>
<organism evidence="1 2">
    <name type="scientific">Hyalomma asiaticum</name>
    <name type="common">Tick</name>
    <dbReference type="NCBI Taxonomy" id="266040"/>
    <lineage>
        <taxon>Eukaryota</taxon>
        <taxon>Metazoa</taxon>
        <taxon>Ecdysozoa</taxon>
        <taxon>Arthropoda</taxon>
        <taxon>Chelicerata</taxon>
        <taxon>Arachnida</taxon>
        <taxon>Acari</taxon>
        <taxon>Parasitiformes</taxon>
        <taxon>Ixodida</taxon>
        <taxon>Ixodoidea</taxon>
        <taxon>Ixodidae</taxon>
        <taxon>Hyalomminae</taxon>
        <taxon>Hyalomma</taxon>
    </lineage>
</organism>
<accession>A0ACB7RJV4</accession>
<protein>
    <submittedName>
        <fullName evidence="1">Uncharacterized protein</fullName>
    </submittedName>
</protein>
<evidence type="ECO:0000313" key="1">
    <source>
        <dbReference type="EMBL" id="KAH6923207.1"/>
    </source>
</evidence>
<evidence type="ECO:0000313" key="2">
    <source>
        <dbReference type="Proteomes" id="UP000821845"/>
    </source>
</evidence>